<proteinExistence type="predicted"/>
<protein>
    <submittedName>
        <fullName evidence="1">DUF3800 domain-containing protein</fullName>
    </submittedName>
</protein>
<organism evidence="1 2">
    <name type="scientific">Tardiphaga robiniae</name>
    <dbReference type="NCBI Taxonomy" id="943830"/>
    <lineage>
        <taxon>Bacteria</taxon>
        <taxon>Pseudomonadati</taxon>
        <taxon>Pseudomonadota</taxon>
        <taxon>Alphaproteobacteria</taxon>
        <taxon>Hyphomicrobiales</taxon>
        <taxon>Nitrobacteraceae</taxon>
        <taxon>Tardiphaga</taxon>
    </lineage>
</organism>
<evidence type="ECO:0000313" key="2">
    <source>
        <dbReference type="Proteomes" id="UP000515291"/>
    </source>
</evidence>
<dbReference type="EMBL" id="CP050292">
    <property type="protein sequence ID" value="QND71395.1"/>
    <property type="molecule type" value="Genomic_DNA"/>
</dbReference>
<dbReference type="AlphaFoldDB" id="A0A7G6TXB3"/>
<dbReference type="RefSeq" id="WP_184517060.1">
    <property type="nucleotide sequence ID" value="NZ_CP050292.1"/>
</dbReference>
<sequence length="250" mass="28441">MDLMKVYVDDSAVGIEPISVLAGWAAPADVWPSFEKEWSDALGMSPKLRYFKESEANSRSGEFSGWSDQSFNDRMHRLTRIIADHQLFGVISAIPTKLYADVFGKNPDRILRHPYFFMINDLVSRMSLYLGQIGFKGKVQFIFDEQKGQQEAVSQSWARLLEAAPDHVKPIIAEYPIFRSDATVMALQAADFNAGHMRRDLIASTNGRERPDAPWIAKMDKIFCLGKLWDEHLLRELAAATPKFAAYMRF</sequence>
<reference evidence="2" key="1">
    <citation type="journal article" date="2020" name="Mol. Plant Microbe">
        <title>Rhizobial microsymbionts of the narrowly endemic Oxytropis species growing in Kamchatka are characterized by significant genetic diversity and possess a set of genes that are associated with T3SS and T6SS secretion systems and can affect the development of symbiosis.</title>
        <authorList>
            <person name="Safronova V."/>
            <person name="Guro P."/>
            <person name="Sazanova A."/>
            <person name="Kuznetsova I."/>
            <person name="Belimov A."/>
            <person name="Yakubov V."/>
            <person name="Chirak E."/>
            <person name="Afonin A."/>
            <person name="Gogolev Y."/>
            <person name="Andronov E."/>
            <person name="Tikhonovich I."/>
        </authorList>
    </citation>
    <scope>NUCLEOTIDE SEQUENCE [LARGE SCALE GENOMIC DNA]</scope>
    <source>
        <strain evidence="2">581</strain>
    </source>
</reference>
<dbReference type="KEGG" id="trb:HB776_09195"/>
<accession>A0A7G6TXB3</accession>
<gene>
    <name evidence="1" type="ORF">HB776_09195</name>
</gene>
<name>A0A7G6TXB3_9BRAD</name>
<evidence type="ECO:0000313" key="1">
    <source>
        <dbReference type="EMBL" id="QND71395.1"/>
    </source>
</evidence>
<dbReference type="Proteomes" id="UP000515291">
    <property type="component" value="Chromosome"/>
</dbReference>